<evidence type="ECO:0000313" key="2">
    <source>
        <dbReference type="EMBL" id="CAB4862529.1"/>
    </source>
</evidence>
<dbReference type="PANTHER" id="PTHR36974:SF1">
    <property type="entry name" value="DOXX FAMILY MEMBRANE PROTEIN"/>
    <property type="match status" value="1"/>
</dbReference>
<reference evidence="2" key="1">
    <citation type="submission" date="2020-05" db="EMBL/GenBank/DDBJ databases">
        <authorList>
            <person name="Chiriac C."/>
            <person name="Salcher M."/>
            <person name="Ghai R."/>
            <person name="Kavagutti S V."/>
        </authorList>
    </citation>
    <scope>NUCLEOTIDE SEQUENCE</scope>
</reference>
<feature type="transmembrane region" description="Helical" evidence="1">
    <location>
        <begin position="68"/>
        <end position="86"/>
    </location>
</feature>
<accession>A0A6J7D288</accession>
<name>A0A6J7D288_9ZZZZ</name>
<feature type="transmembrane region" description="Helical" evidence="1">
    <location>
        <begin position="39"/>
        <end position="56"/>
    </location>
</feature>
<feature type="transmembrane region" description="Helical" evidence="1">
    <location>
        <begin position="98"/>
        <end position="119"/>
    </location>
</feature>
<organism evidence="2">
    <name type="scientific">freshwater metagenome</name>
    <dbReference type="NCBI Taxonomy" id="449393"/>
    <lineage>
        <taxon>unclassified sequences</taxon>
        <taxon>metagenomes</taxon>
        <taxon>ecological metagenomes</taxon>
    </lineage>
</organism>
<keyword evidence="1" id="KW-0472">Membrane</keyword>
<keyword evidence="1" id="KW-0812">Transmembrane</keyword>
<proteinExistence type="predicted"/>
<gene>
    <name evidence="2" type="ORF">UFOPK3444_00255</name>
</gene>
<keyword evidence="1" id="KW-1133">Transmembrane helix</keyword>
<protein>
    <submittedName>
        <fullName evidence="2">Unannotated protein</fullName>
    </submittedName>
</protein>
<sequence length="128" mass="13995">MRLIKFLCGPFFIFAGVMHFVRPGFYLQIMPPWLPAHEAMNYASGAAEVVGGAALMCPDPKVRRAGGWFTLLTLLAVYPANIHMALNPEDYPNVPGGQAGLIARLPFQAVFVAWVWGAMNRGRTSSDS</sequence>
<dbReference type="PANTHER" id="PTHR36974">
    <property type="entry name" value="MEMBRANE PROTEIN-RELATED"/>
    <property type="match status" value="1"/>
</dbReference>
<evidence type="ECO:0000256" key="1">
    <source>
        <dbReference type="SAM" id="Phobius"/>
    </source>
</evidence>
<dbReference type="AlphaFoldDB" id="A0A6J7D288"/>
<dbReference type="EMBL" id="CAFBLU010000003">
    <property type="protein sequence ID" value="CAB4862529.1"/>
    <property type="molecule type" value="Genomic_DNA"/>
</dbReference>